<dbReference type="InterPro" id="IPR011009">
    <property type="entry name" value="Kinase-like_dom_sf"/>
</dbReference>
<evidence type="ECO:0000256" key="2">
    <source>
        <dbReference type="ARBA" id="ARBA00022527"/>
    </source>
</evidence>
<evidence type="ECO:0000256" key="3">
    <source>
        <dbReference type="ARBA" id="ARBA00022679"/>
    </source>
</evidence>
<dbReference type="InterPro" id="IPR050629">
    <property type="entry name" value="STE20/SPS1-PAK"/>
</dbReference>
<dbReference type="Pfam" id="PF00069">
    <property type="entry name" value="Pkinase"/>
    <property type="match status" value="1"/>
</dbReference>
<dbReference type="GO" id="GO:0005737">
    <property type="term" value="C:cytoplasm"/>
    <property type="evidence" value="ECO:0007669"/>
    <property type="project" value="TreeGrafter"/>
</dbReference>
<dbReference type="Proteomes" id="UP001210925">
    <property type="component" value="Unassembled WGS sequence"/>
</dbReference>
<evidence type="ECO:0000313" key="11">
    <source>
        <dbReference type="Proteomes" id="UP001210925"/>
    </source>
</evidence>
<comment type="catalytic activity">
    <reaction evidence="7">
        <text>L-threonyl-[protein] + ATP = O-phospho-L-threonyl-[protein] + ADP + H(+)</text>
        <dbReference type="Rhea" id="RHEA:46608"/>
        <dbReference type="Rhea" id="RHEA-COMP:11060"/>
        <dbReference type="Rhea" id="RHEA-COMP:11605"/>
        <dbReference type="ChEBI" id="CHEBI:15378"/>
        <dbReference type="ChEBI" id="CHEBI:30013"/>
        <dbReference type="ChEBI" id="CHEBI:30616"/>
        <dbReference type="ChEBI" id="CHEBI:61977"/>
        <dbReference type="ChEBI" id="CHEBI:456216"/>
        <dbReference type="EC" id="2.7.11.1"/>
    </reaction>
</comment>
<dbReference type="PANTHER" id="PTHR48012:SF10">
    <property type="entry name" value="FI20177P1"/>
    <property type="match status" value="1"/>
</dbReference>
<dbReference type="FunFam" id="1.10.510.10:FF:000022">
    <property type="entry name" value="Serine/threonine-protein kinase 24"/>
    <property type="match status" value="1"/>
</dbReference>
<sequence>MEEAEDEIEDIQQEINIMSQLQSPYITKYHGSYIRGSKLWIVMEFCAGGSCLDMLRAGVFEEIYIAIIMRELVSGLEILHAEGKLHRDIKAANLLVAADGSLKLADFGVSGQITATFTKKHSFVGTPFWMAPEVIEQTGYDSKADIWSLGITAIELAKGSAPYSDIHPMKALFLIPKNDPPELDGNFSKTFKSFIQACLDKDPNKRASAKELLKHPFIKSAKQNTLLKDLISRHQQWLAEQSISQSFETEDDMEDSEELGEPWDFGTIKSAASKKLPVLPTKQTKMRIPPPPAAKPKSLVDDVVEPVIKELAGDGASALVNSIRELEKTKPGVFVKIVNELSAKLK</sequence>
<evidence type="ECO:0000256" key="6">
    <source>
        <dbReference type="ARBA" id="ARBA00022840"/>
    </source>
</evidence>
<accession>A0AAD5UJW6</accession>
<reference evidence="10" key="1">
    <citation type="submission" date="2020-05" db="EMBL/GenBank/DDBJ databases">
        <title>Phylogenomic resolution of chytrid fungi.</title>
        <authorList>
            <person name="Stajich J.E."/>
            <person name="Amses K."/>
            <person name="Simmons R."/>
            <person name="Seto K."/>
            <person name="Myers J."/>
            <person name="Bonds A."/>
            <person name="Quandt C.A."/>
            <person name="Barry K."/>
            <person name="Liu P."/>
            <person name="Grigoriev I."/>
            <person name="Longcore J.E."/>
            <person name="James T.Y."/>
        </authorList>
    </citation>
    <scope>NUCLEOTIDE SEQUENCE</scope>
    <source>
        <strain evidence="10">PLAUS21</strain>
    </source>
</reference>
<protein>
    <recommendedName>
        <fullName evidence="9">Protein kinase domain-containing protein</fullName>
    </recommendedName>
</protein>
<organism evidence="10 11">
    <name type="scientific">Boothiomyces macroporosus</name>
    <dbReference type="NCBI Taxonomy" id="261099"/>
    <lineage>
        <taxon>Eukaryota</taxon>
        <taxon>Fungi</taxon>
        <taxon>Fungi incertae sedis</taxon>
        <taxon>Chytridiomycota</taxon>
        <taxon>Chytridiomycota incertae sedis</taxon>
        <taxon>Chytridiomycetes</taxon>
        <taxon>Rhizophydiales</taxon>
        <taxon>Terramycetaceae</taxon>
        <taxon>Boothiomyces</taxon>
    </lineage>
</organism>
<dbReference type="PROSITE" id="PS50011">
    <property type="entry name" value="PROTEIN_KINASE_DOM"/>
    <property type="match status" value="1"/>
</dbReference>
<dbReference type="InterPro" id="IPR000719">
    <property type="entry name" value="Prot_kinase_dom"/>
</dbReference>
<comment type="similarity">
    <text evidence="1">Belongs to the protein kinase superfamily. STE Ser/Thr protein kinase family. STE20 subfamily.</text>
</comment>
<dbReference type="GO" id="GO:0004674">
    <property type="term" value="F:protein serine/threonine kinase activity"/>
    <property type="evidence" value="ECO:0007669"/>
    <property type="project" value="UniProtKB-KW"/>
</dbReference>
<keyword evidence="5" id="KW-0418">Kinase</keyword>
<dbReference type="EMBL" id="JADGKB010000014">
    <property type="protein sequence ID" value="KAJ3259985.1"/>
    <property type="molecule type" value="Genomic_DNA"/>
</dbReference>
<dbReference type="GO" id="GO:0005524">
    <property type="term" value="F:ATP binding"/>
    <property type="evidence" value="ECO:0007669"/>
    <property type="project" value="UniProtKB-KW"/>
</dbReference>
<keyword evidence="11" id="KW-1185">Reference proteome</keyword>
<proteinExistence type="inferred from homology"/>
<evidence type="ECO:0000256" key="1">
    <source>
        <dbReference type="ARBA" id="ARBA00008874"/>
    </source>
</evidence>
<evidence type="ECO:0000256" key="5">
    <source>
        <dbReference type="ARBA" id="ARBA00022777"/>
    </source>
</evidence>
<evidence type="ECO:0000313" key="10">
    <source>
        <dbReference type="EMBL" id="KAJ3259985.1"/>
    </source>
</evidence>
<keyword evidence="3" id="KW-0808">Transferase</keyword>
<keyword evidence="4" id="KW-0547">Nucleotide-binding</keyword>
<keyword evidence="2" id="KW-0723">Serine/threonine-protein kinase</keyword>
<comment type="caution">
    <text evidence="10">The sequence shown here is derived from an EMBL/GenBank/DDBJ whole genome shotgun (WGS) entry which is preliminary data.</text>
</comment>
<dbReference type="Gene3D" id="1.10.510.10">
    <property type="entry name" value="Transferase(Phosphotransferase) domain 1"/>
    <property type="match status" value="1"/>
</dbReference>
<feature type="domain" description="Protein kinase" evidence="9">
    <location>
        <begin position="1"/>
        <end position="218"/>
    </location>
</feature>
<name>A0AAD5UJW6_9FUNG</name>
<gene>
    <name evidence="10" type="primary">SPS1_1</name>
    <name evidence="10" type="ORF">HK103_001495</name>
</gene>
<evidence type="ECO:0000256" key="4">
    <source>
        <dbReference type="ARBA" id="ARBA00022741"/>
    </source>
</evidence>
<dbReference type="SMART" id="SM00220">
    <property type="entry name" value="S_TKc"/>
    <property type="match status" value="1"/>
</dbReference>
<comment type="catalytic activity">
    <reaction evidence="8">
        <text>L-seryl-[protein] + ATP = O-phospho-L-seryl-[protein] + ADP + H(+)</text>
        <dbReference type="Rhea" id="RHEA:17989"/>
        <dbReference type="Rhea" id="RHEA-COMP:9863"/>
        <dbReference type="Rhea" id="RHEA-COMP:11604"/>
        <dbReference type="ChEBI" id="CHEBI:15378"/>
        <dbReference type="ChEBI" id="CHEBI:29999"/>
        <dbReference type="ChEBI" id="CHEBI:30616"/>
        <dbReference type="ChEBI" id="CHEBI:83421"/>
        <dbReference type="ChEBI" id="CHEBI:456216"/>
        <dbReference type="EC" id="2.7.11.1"/>
    </reaction>
</comment>
<evidence type="ECO:0000259" key="9">
    <source>
        <dbReference type="PROSITE" id="PS50011"/>
    </source>
</evidence>
<keyword evidence="6" id="KW-0067">ATP-binding</keyword>
<dbReference type="AlphaFoldDB" id="A0AAD5UJW6"/>
<evidence type="ECO:0000256" key="8">
    <source>
        <dbReference type="ARBA" id="ARBA00048679"/>
    </source>
</evidence>
<dbReference type="SUPFAM" id="SSF56112">
    <property type="entry name" value="Protein kinase-like (PK-like)"/>
    <property type="match status" value="1"/>
</dbReference>
<evidence type="ECO:0000256" key="7">
    <source>
        <dbReference type="ARBA" id="ARBA00047899"/>
    </source>
</evidence>
<dbReference type="PANTHER" id="PTHR48012">
    <property type="entry name" value="STERILE20-LIKE KINASE, ISOFORM B-RELATED"/>
    <property type="match status" value="1"/>
</dbReference>